<accession>A0A645DQF0</accession>
<dbReference type="InterPro" id="IPR023885">
    <property type="entry name" value="4Fe4S-binding_SPASM_dom"/>
</dbReference>
<dbReference type="AlphaFoldDB" id="A0A645DQF0"/>
<evidence type="ECO:0008006" key="3">
    <source>
        <dbReference type="Google" id="ProtNLM"/>
    </source>
</evidence>
<dbReference type="Gene3D" id="3.20.20.70">
    <property type="entry name" value="Aldolase class I"/>
    <property type="match status" value="1"/>
</dbReference>
<dbReference type="GO" id="GO:0016491">
    <property type="term" value="F:oxidoreductase activity"/>
    <property type="evidence" value="ECO:0007669"/>
    <property type="project" value="InterPro"/>
</dbReference>
<proteinExistence type="predicted"/>
<dbReference type="InterPro" id="IPR058240">
    <property type="entry name" value="rSAM_sf"/>
</dbReference>
<evidence type="ECO:0000256" key="1">
    <source>
        <dbReference type="ARBA" id="ARBA00001966"/>
    </source>
</evidence>
<comment type="caution">
    <text evidence="2">The sequence shown here is derived from an EMBL/GenBank/DDBJ whole genome shotgun (WGS) entry which is preliminary data.</text>
</comment>
<reference evidence="2" key="1">
    <citation type="submission" date="2019-08" db="EMBL/GenBank/DDBJ databases">
        <authorList>
            <person name="Kucharzyk K."/>
            <person name="Murdoch R.W."/>
            <person name="Higgins S."/>
            <person name="Loffler F."/>
        </authorList>
    </citation>
    <scope>NUCLEOTIDE SEQUENCE</scope>
</reference>
<dbReference type="InterPro" id="IPR013785">
    <property type="entry name" value="Aldolase_TIM"/>
</dbReference>
<organism evidence="2">
    <name type="scientific">bioreactor metagenome</name>
    <dbReference type="NCBI Taxonomy" id="1076179"/>
    <lineage>
        <taxon>unclassified sequences</taxon>
        <taxon>metagenomes</taxon>
        <taxon>ecological metagenomes</taxon>
    </lineage>
</organism>
<dbReference type="PANTHER" id="PTHR43273">
    <property type="entry name" value="ANAEROBIC SULFATASE-MATURATING ENZYME HOMOLOG ASLB-RELATED"/>
    <property type="match status" value="1"/>
</dbReference>
<dbReference type="CDD" id="cd01335">
    <property type="entry name" value="Radical_SAM"/>
    <property type="match status" value="1"/>
</dbReference>
<dbReference type="EMBL" id="VSSQ01038735">
    <property type="protein sequence ID" value="MPM91710.1"/>
    <property type="molecule type" value="Genomic_DNA"/>
</dbReference>
<protein>
    <recommendedName>
        <fullName evidence="3">Coenzyme PQQ synthesis protein E</fullName>
    </recommendedName>
</protein>
<dbReference type="PANTHER" id="PTHR43273:SF8">
    <property type="entry name" value="RADICAL SAM DOMAIN PROTEIN"/>
    <property type="match status" value="1"/>
</dbReference>
<dbReference type="NCBIfam" id="TIGR04085">
    <property type="entry name" value="rSAM_more_4Fe4S"/>
    <property type="match status" value="1"/>
</dbReference>
<evidence type="ECO:0000313" key="2">
    <source>
        <dbReference type="EMBL" id="MPM91710.1"/>
    </source>
</evidence>
<sequence>MNANGTSDDMPLEVAETCVKKAIEHGYRILSLNGGEPLIYTRLTELLEYMQNTKHPCTDYWLFTSLYPHLSEELAQRILSVFAVVCVSLDGDENSHDQRRGTGSFQRTYENIQKLVAMNGRARLMIRAALTQNQRKEGLGEQVKKIARELGVLEVQITNVFPIGRAITMERPTVLHTGQDRLTFENPCGVKNRCGIGSSLHITPSGDIYPCWGMIGRMESLGNAATDFDSAVAAYLEGALDEMYSVDAREKCKDCDVRYLCGGVCFALDQSDCREIRSSYLGLISRGLISSGS</sequence>
<gene>
    <name evidence="2" type="ORF">SDC9_138842</name>
</gene>
<comment type="cofactor">
    <cofactor evidence="1">
        <name>[4Fe-4S] cluster</name>
        <dbReference type="ChEBI" id="CHEBI:49883"/>
    </cofactor>
</comment>
<dbReference type="SUPFAM" id="SSF102114">
    <property type="entry name" value="Radical SAM enzymes"/>
    <property type="match status" value="1"/>
</dbReference>
<dbReference type="InterPro" id="IPR023867">
    <property type="entry name" value="Sulphatase_maturase_rSAM"/>
</dbReference>
<name>A0A645DQF0_9ZZZZ</name>